<dbReference type="Proteomes" id="UP000299102">
    <property type="component" value="Unassembled WGS sequence"/>
</dbReference>
<dbReference type="OrthoDB" id="421040at2759"/>
<proteinExistence type="predicted"/>
<comment type="caution">
    <text evidence="1">The sequence shown here is derived from an EMBL/GenBank/DDBJ whole genome shotgun (WGS) entry which is preliminary data.</text>
</comment>
<organism evidence="1 2">
    <name type="scientific">Eumeta variegata</name>
    <name type="common">Bagworm moth</name>
    <name type="synonym">Eumeta japonica</name>
    <dbReference type="NCBI Taxonomy" id="151549"/>
    <lineage>
        <taxon>Eukaryota</taxon>
        <taxon>Metazoa</taxon>
        <taxon>Ecdysozoa</taxon>
        <taxon>Arthropoda</taxon>
        <taxon>Hexapoda</taxon>
        <taxon>Insecta</taxon>
        <taxon>Pterygota</taxon>
        <taxon>Neoptera</taxon>
        <taxon>Endopterygota</taxon>
        <taxon>Lepidoptera</taxon>
        <taxon>Glossata</taxon>
        <taxon>Ditrysia</taxon>
        <taxon>Tineoidea</taxon>
        <taxon>Psychidae</taxon>
        <taxon>Oiketicinae</taxon>
        <taxon>Eumeta</taxon>
    </lineage>
</organism>
<name>A0A4C1TMJ1_EUMVA</name>
<evidence type="ECO:0000313" key="2">
    <source>
        <dbReference type="Proteomes" id="UP000299102"/>
    </source>
</evidence>
<accession>A0A4C1TMJ1</accession>
<reference evidence="1 2" key="1">
    <citation type="journal article" date="2019" name="Commun. Biol.">
        <title>The bagworm genome reveals a unique fibroin gene that provides high tensile strength.</title>
        <authorList>
            <person name="Kono N."/>
            <person name="Nakamura H."/>
            <person name="Ohtoshi R."/>
            <person name="Tomita M."/>
            <person name="Numata K."/>
            <person name="Arakawa K."/>
        </authorList>
    </citation>
    <scope>NUCLEOTIDE SEQUENCE [LARGE SCALE GENOMIC DNA]</scope>
</reference>
<gene>
    <name evidence="1" type="ORF">EVAR_9579_1</name>
</gene>
<dbReference type="AlphaFoldDB" id="A0A4C1TMJ1"/>
<protein>
    <recommendedName>
        <fullName evidence="3">RNase H type-1 domain-containing protein</fullName>
    </recommendedName>
</protein>
<dbReference type="EMBL" id="BGZK01000066">
    <property type="protein sequence ID" value="GBP14667.1"/>
    <property type="molecule type" value="Genomic_DNA"/>
</dbReference>
<sequence length="141" mass="16489">MCENGDDEVNGISTNADLEWDHEDFINNLNEYPYQWVSSHKGLSANEEADRPEKIGIVERVQINLKPYYTEHLPKIKLDCYYLWKEVFNKFSIPKGIKLFRINLFAIHGSLVRKKIVEKISWNILTDFQDAMQIGRICGKP</sequence>
<keyword evidence="2" id="KW-1185">Reference proteome</keyword>
<evidence type="ECO:0008006" key="3">
    <source>
        <dbReference type="Google" id="ProtNLM"/>
    </source>
</evidence>
<evidence type="ECO:0000313" key="1">
    <source>
        <dbReference type="EMBL" id="GBP14667.1"/>
    </source>
</evidence>